<gene>
    <name evidence="2" type="ORF">WCV65_05875</name>
</gene>
<dbReference type="Pfam" id="PF05448">
    <property type="entry name" value="AXE1"/>
    <property type="match status" value="1"/>
</dbReference>
<dbReference type="RefSeq" id="WP_338780803.1">
    <property type="nucleotide sequence ID" value="NZ_CP147407.1"/>
</dbReference>
<dbReference type="PANTHER" id="PTHR40111:SF1">
    <property type="entry name" value="CEPHALOSPORIN-C DEACETYLASE"/>
    <property type="match status" value="1"/>
</dbReference>
<reference evidence="2 3" key="1">
    <citation type="submission" date="2024-02" db="EMBL/GenBank/DDBJ databases">
        <title>Seven novel Bacillus-like species.</title>
        <authorList>
            <person name="Liu G."/>
        </authorList>
    </citation>
    <scope>NUCLEOTIDE SEQUENCE [LARGE SCALE GENOMIC DNA]</scope>
    <source>
        <strain evidence="2 3">FJAT-52054</strain>
    </source>
</reference>
<organism evidence="2 3">
    <name type="scientific">Metabacillus sediminis</name>
    <dbReference type="NCBI Taxonomy" id="3117746"/>
    <lineage>
        <taxon>Bacteria</taxon>
        <taxon>Bacillati</taxon>
        <taxon>Bacillota</taxon>
        <taxon>Bacilli</taxon>
        <taxon>Bacillales</taxon>
        <taxon>Bacillaceae</taxon>
        <taxon>Metabacillus</taxon>
    </lineage>
</organism>
<evidence type="ECO:0000259" key="1">
    <source>
        <dbReference type="Pfam" id="PF05448"/>
    </source>
</evidence>
<evidence type="ECO:0000313" key="2">
    <source>
        <dbReference type="EMBL" id="WXB98004.1"/>
    </source>
</evidence>
<dbReference type="InterPro" id="IPR008391">
    <property type="entry name" value="AXE1_dom"/>
</dbReference>
<protein>
    <submittedName>
        <fullName evidence="2">Acetylxylan esterase</fullName>
    </submittedName>
</protein>
<keyword evidence="3" id="KW-1185">Reference proteome</keyword>
<dbReference type="InterPro" id="IPR039069">
    <property type="entry name" value="CE7"/>
</dbReference>
<proteinExistence type="predicted"/>
<dbReference type="Proteomes" id="UP001377337">
    <property type="component" value="Chromosome"/>
</dbReference>
<dbReference type="SUPFAM" id="SSF53474">
    <property type="entry name" value="alpha/beta-Hydrolases"/>
    <property type="match status" value="1"/>
</dbReference>
<dbReference type="PANTHER" id="PTHR40111">
    <property type="entry name" value="CEPHALOSPORIN-C DEACETYLASE"/>
    <property type="match status" value="1"/>
</dbReference>
<evidence type="ECO:0000313" key="3">
    <source>
        <dbReference type="Proteomes" id="UP001377337"/>
    </source>
</evidence>
<name>A0ABZ2NJL5_9BACI</name>
<sequence length="321" mass="34955">MNALEKQIEQLLAYSAAPTISLENLSAFWKRNLEKFKETPVDARFSQTADLFPSVDIYTAVFYGFDDTPLNAQLLIPRFAKDEQLPCAIVFHGYGDSKGMPEKHAALLLLGVAVFAVDVRGQGGKTGNHLTSSYGMTSGWITQGILDPETSYYHAIVIDAVRAVDAAASHPRVDGGRLFTAGLSQGGGLALMTAALSGDKLKFASAALPGMCHMDLGIMKSSGSLSEAAAFVQKHPEHLSQILYTLSMFDVLNHAHAITVPVHIQVGLKDPVCVPESILAVYNRISSRKKLAVHPFTAHEMTEHVQRRMLEYVKDELFGEI</sequence>
<feature type="domain" description="Acetyl xylan esterase" evidence="1">
    <location>
        <begin position="1"/>
        <end position="313"/>
    </location>
</feature>
<dbReference type="Gene3D" id="3.40.50.1820">
    <property type="entry name" value="alpha/beta hydrolase"/>
    <property type="match status" value="1"/>
</dbReference>
<accession>A0ABZ2NJL5</accession>
<dbReference type="InterPro" id="IPR029058">
    <property type="entry name" value="AB_hydrolase_fold"/>
</dbReference>
<dbReference type="EMBL" id="CP147407">
    <property type="protein sequence ID" value="WXB98004.1"/>
    <property type="molecule type" value="Genomic_DNA"/>
</dbReference>